<dbReference type="InterPro" id="IPR036236">
    <property type="entry name" value="Znf_C2H2_sf"/>
</dbReference>
<comment type="subcellular location">
    <subcellularLocation>
        <location evidence="1">Nucleus</location>
    </subcellularLocation>
</comment>
<dbReference type="GO" id="GO:0044773">
    <property type="term" value="P:mitotic DNA damage checkpoint signaling"/>
    <property type="evidence" value="ECO:0007669"/>
    <property type="project" value="TreeGrafter"/>
</dbReference>
<dbReference type="AlphaFoldDB" id="A0A4C1WB62"/>
<dbReference type="GO" id="GO:0008270">
    <property type="term" value="F:zinc ion binding"/>
    <property type="evidence" value="ECO:0007669"/>
    <property type="project" value="UniProtKB-KW"/>
</dbReference>
<reference evidence="8 9" key="1">
    <citation type="journal article" date="2019" name="Commun. Biol.">
        <title>The bagworm genome reveals a unique fibroin gene that provides high tensile strength.</title>
        <authorList>
            <person name="Kono N."/>
            <person name="Nakamura H."/>
            <person name="Ohtoshi R."/>
            <person name="Tomita M."/>
            <person name="Numata K."/>
            <person name="Arakawa K."/>
        </authorList>
    </citation>
    <scope>NUCLEOTIDE SEQUENCE [LARGE SCALE GENOMIC DNA]</scope>
</reference>
<dbReference type="InterPro" id="IPR040050">
    <property type="entry name" value="ZNF830-like"/>
</dbReference>
<evidence type="ECO:0000256" key="3">
    <source>
        <dbReference type="ARBA" id="ARBA00022771"/>
    </source>
</evidence>
<dbReference type="Pfam" id="PF12171">
    <property type="entry name" value="zf-C2H2_jaz"/>
    <property type="match status" value="1"/>
</dbReference>
<sequence>MSATFRLNTKKKISQNELRRLMAEQKGKIIKETSKINNPLAKYNEAGQLTCALCNSVVRSENVWQVHVNTKQHRNNVEEAKRLKELTNNFTSAVKVKKRSSSPPQPIHQEKKLKGILKNALPNNICDESSQITPKNNAPNIISHHDEEIKRAPTFVSMASKLAQKHAKQLCHETTNALQHAIVTACERFLFLHKSYRKYGNLEAWL</sequence>
<dbReference type="PANTHER" id="PTHR13278:SF0">
    <property type="entry name" value="ZINC FINGER PROTEIN 830"/>
    <property type="match status" value="1"/>
</dbReference>
<evidence type="ECO:0000313" key="8">
    <source>
        <dbReference type="EMBL" id="GBP48616.1"/>
    </source>
</evidence>
<keyword evidence="3" id="KW-0863">Zinc-finger</keyword>
<dbReference type="SMART" id="SM00451">
    <property type="entry name" value="ZnF_U1"/>
    <property type="match status" value="1"/>
</dbReference>
<dbReference type="GO" id="GO:0003676">
    <property type="term" value="F:nucleic acid binding"/>
    <property type="evidence" value="ECO:0007669"/>
    <property type="project" value="InterPro"/>
</dbReference>
<evidence type="ECO:0000256" key="1">
    <source>
        <dbReference type="ARBA" id="ARBA00004123"/>
    </source>
</evidence>
<dbReference type="GO" id="GO:0033314">
    <property type="term" value="P:mitotic DNA replication checkpoint signaling"/>
    <property type="evidence" value="ECO:0007669"/>
    <property type="project" value="TreeGrafter"/>
</dbReference>
<keyword evidence="9" id="KW-1185">Reference proteome</keyword>
<dbReference type="OrthoDB" id="77607at2759"/>
<keyword evidence="6" id="KW-0539">Nucleus</keyword>
<evidence type="ECO:0000313" key="9">
    <source>
        <dbReference type="Proteomes" id="UP000299102"/>
    </source>
</evidence>
<proteinExistence type="predicted"/>
<evidence type="ECO:0000256" key="5">
    <source>
        <dbReference type="ARBA" id="ARBA00023054"/>
    </source>
</evidence>
<dbReference type="GO" id="GO:0051301">
    <property type="term" value="P:cell division"/>
    <property type="evidence" value="ECO:0007669"/>
    <property type="project" value="UniProtKB-KW"/>
</dbReference>
<accession>A0A4C1WB62</accession>
<dbReference type="STRING" id="151549.A0A4C1WB62"/>
<organism evidence="8 9">
    <name type="scientific">Eumeta variegata</name>
    <name type="common">Bagworm moth</name>
    <name type="synonym">Eumeta japonica</name>
    <dbReference type="NCBI Taxonomy" id="151549"/>
    <lineage>
        <taxon>Eukaryota</taxon>
        <taxon>Metazoa</taxon>
        <taxon>Ecdysozoa</taxon>
        <taxon>Arthropoda</taxon>
        <taxon>Hexapoda</taxon>
        <taxon>Insecta</taxon>
        <taxon>Pterygota</taxon>
        <taxon>Neoptera</taxon>
        <taxon>Endopterygota</taxon>
        <taxon>Lepidoptera</taxon>
        <taxon>Glossata</taxon>
        <taxon>Ditrysia</taxon>
        <taxon>Tineoidea</taxon>
        <taxon>Psychidae</taxon>
        <taxon>Oiketicinae</taxon>
        <taxon>Eumeta</taxon>
    </lineage>
</organism>
<dbReference type="GO" id="GO:0005694">
    <property type="term" value="C:chromosome"/>
    <property type="evidence" value="ECO:0007669"/>
    <property type="project" value="UniProtKB-SubCell"/>
</dbReference>
<dbReference type="EMBL" id="BGZK01000527">
    <property type="protein sequence ID" value="GBP48616.1"/>
    <property type="molecule type" value="Genomic_DNA"/>
</dbReference>
<dbReference type="InterPro" id="IPR022755">
    <property type="entry name" value="Znf_C2H2_jaz"/>
</dbReference>
<dbReference type="GO" id="GO:0033260">
    <property type="term" value="P:nuclear DNA replication"/>
    <property type="evidence" value="ECO:0007669"/>
    <property type="project" value="TreeGrafter"/>
</dbReference>
<dbReference type="GO" id="GO:0016607">
    <property type="term" value="C:nuclear speck"/>
    <property type="evidence" value="ECO:0007669"/>
    <property type="project" value="UniProtKB-SubCell"/>
</dbReference>
<evidence type="ECO:0000256" key="2">
    <source>
        <dbReference type="ARBA" id="ARBA00022723"/>
    </source>
</evidence>
<keyword evidence="5" id="KW-0175">Coiled coil</keyword>
<dbReference type="Gene3D" id="3.30.160.60">
    <property type="entry name" value="Classic Zinc Finger"/>
    <property type="match status" value="1"/>
</dbReference>
<keyword evidence="2" id="KW-0479">Metal-binding</keyword>
<protein>
    <submittedName>
        <fullName evidence="8">Zinc finger protein 830</fullName>
    </submittedName>
</protein>
<comment type="caution">
    <text evidence="8">The sequence shown here is derived from an EMBL/GenBank/DDBJ whole genome shotgun (WGS) entry which is preliminary data.</text>
</comment>
<feature type="domain" description="U1-type" evidence="7">
    <location>
        <begin position="46"/>
        <end position="80"/>
    </location>
</feature>
<evidence type="ECO:0000256" key="4">
    <source>
        <dbReference type="ARBA" id="ARBA00022833"/>
    </source>
</evidence>
<dbReference type="InterPro" id="IPR003604">
    <property type="entry name" value="Matrin/U1-like-C_Znf_C2H2"/>
</dbReference>
<dbReference type="Proteomes" id="UP000299102">
    <property type="component" value="Unassembled WGS sequence"/>
</dbReference>
<evidence type="ECO:0000259" key="7">
    <source>
        <dbReference type="SMART" id="SM00451"/>
    </source>
</evidence>
<dbReference type="PANTHER" id="PTHR13278">
    <property type="entry name" value="ZINC FINGER PROTEIN 830"/>
    <property type="match status" value="1"/>
</dbReference>
<name>A0A4C1WB62_EUMVA</name>
<dbReference type="SUPFAM" id="SSF57667">
    <property type="entry name" value="beta-beta-alpha zinc fingers"/>
    <property type="match status" value="1"/>
</dbReference>
<dbReference type="GO" id="GO:0005681">
    <property type="term" value="C:spliceosomal complex"/>
    <property type="evidence" value="ECO:0007669"/>
    <property type="project" value="InterPro"/>
</dbReference>
<keyword evidence="4" id="KW-0862">Zinc</keyword>
<gene>
    <name evidence="8" type="primary">ZNF830</name>
    <name evidence="8" type="ORF">EVAR_28002_1</name>
</gene>
<evidence type="ECO:0000256" key="6">
    <source>
        <dbReference type="ARBA" id="ARBA00023242"/>
    </source>
</evidence>